<evidence type="ECO:0000256" key="3">
    <source>
        <dbReference type="SAM" id="MobiDB-lite"/>
    </source>
</evidence>
<dbReference type="GO" id="GO:0016887">
    <property type="term" value="F:ATP hydrolysis activity"/>
    <property type="evidence" value="ECO:0007669"/>
    <property type="project" value="InterPro"/>
</dbReference>
<dbReference type="GO" id="GO:0005524">
    <property type="term" value="F:ATP binding"/>
    <property type="evidence" value="ECO:0007669"/>
    <property type="project" value="UniProtKB-KW"/>
</dbReference>
<evidence type="ECO:0000313" key="5">
    <source>
        <dbReference type="EMBL" id="SPW40122.1"/>
    </source>
</evidence>
<protein>
    <submittedName>
        <fullName evidence="5">UvrABC system protein B (Excinuclease ABC subunit B)</fullName>
    </submittedName>
</protein>
<gene>
    <name evidence="5" type="primary">uvrB_3</name>
    <name evidence="5" type="ORF">NCTC11126_01445</name>
</gene>
<dbReference type="GO" id="GO:0003677">
    <property type="term" value="F:DNA binding"/>
    <property type="evidence" value="ECO:0007669"/>
    <property type="project" value="InterPro"/>
</dbReference>
<dbReference type="EMBL" id="UARS01000004">
    <property type="protein sequence ID" value="SPW40122.1"/>
    <property type="molecule type" value="Genomic_DNA"/>
</dbReference>
<dbReference type="GO" id="GO:0009380">
    <property type="term" value="C:excinuclease repair complex"/>
    <property type="evidence" value="ECO:0007669"/>
    <property type="project" value="InterPro"/>
</dbReference>
<organism evidence="5 6">
    <name type="scientific">Escherichia coli</name>
    <dbReference type="NCBI Taxonomy" id="562"/>
    <lineage>
        <taxon>Bacteria</taxon>
        <taxon>Pseudomonadati</taxon>
        <taxon>Pseudomonadota</taxon>
        <taxon>Gammaproteobacteria</taxon>
        <taxon>Enterobacterales</taxon>
        <taxon>Enterobacteriaceae</taxon>
        <taxon>Escherichia</taxon>
    </lineage>
</organism>
<dbReference type="InterPro" id="IPR027417">
    <property type="entry name" value="P-loop_NTPase"/>
</dbReference>
<dbReference type="GO" id="GO:0006289">
    <property type="term" value="P:nucleotide-excision repair"/>
    <property type="evidence" value="ECO:0007669"/>
    <property type="project" value="InterPro"/>
</dbReference>
<feature type="domain" description="UvrB interaction" evidence="4">
    <location>
        <begin position="5"/>
        <end position="60"/>
    </location>
</feature>
<dbReference type="PANTHER" id="PTHR24029:SF0">
    <property type="entry name" value="UVRABC SYSTEM PROTEIN B"/>
    <property type="match status" value="1"/>
</dbReference>
<evidence type="ECO:0000256" key="1">
    <source>
        <dbReference type="ARBA" id="ARBA00022741"/>
    </source>
</evidence>
<accession>A0A2X1JHD8</accession>
<name>A0A2X1JHD8_ECOLX</name>
<evidence type="ECO:0000256" key="2">
    <source>
        <dbReference type="ARBA" id="ARBA00022840"/>
    </source>
</evidence>
<dbReference type="PANTHER" id="PTHR24029">
    <property type="entry name" value="UVRABC SYSTEM PROTEIN B"/>
    <property type="match status" value="1"/>
</dbReference>
<sequence>MVLSRVRGEVIDIFPAESDDIALRVELFDEEVERLSLFDPLTGQIVSTIPRFTIYPKTHYVTPRERIVQAMEEIKEELAARRKSAVGKQQTAGRAAADPAYPV</sequence>
<keyword evidence="1" id="KW-0547">Nucleotide-binding</keyword>
<dbReference type="Proteomes" id="UP000250561">
    <property type="component" value="Unassembled WGS sequence"/>
</dbReference>
<dbReference type="SUPFAM" id="SSF52540">
    <property type="entry name" value="P-loop containing nucleoside triphosphate hydrolases"/>
    <property type="match status" value="1"/>
</dbReference>
<dbReference type="InterPro" id="IPR004807">
    <property type="entry name" value="UvrB"/>
</dbReference>
<evidence type="ECO:0000259" key="4">
    <source>
        <dbReference type="Pfam" id="PF17757"/>
    </source>
</evidence>
<evidence type="ECO:0000313" key="6">
    <source>
        <dbReference type="Proteomes" id="UP000250561"/>
    </source>
</evidence>
<dbReference type="Gene3D" id="3.30.2060.10">
    <property type="entry name" value="Penicillin-binding protein 1b domain"/>
    <property type="match status" value="1"/>
</dbReference>
<dbReference type="AlphaFoldDB" id="A0A2X1JHD8"/>
<dbReference type="InterPro" id="IPR041471">
    <property type="entry name" value="UvrB_inter"/>
</dbReference>
<proteinExistence type="predicted"/>
<feature type="region of interest" description="Disordered" evidence="3">
    <location>
        <begin position="84"/>
        <end position="103"/>
    </location>
</feature>
<keyword evidence="2" id="KW-0067">ATP-binding</keyword>
<dbReference type="Pfam" id="PF17757">
    <property type="entry name" value="UvrB_inter"/>
    <property type="match status" value="1"/>
</dbReference>
<reference evidence="5 6" key="1">
    <citation type="submission" date="2018-06" db="EMBL/GenBank/DDBJ databases">
        <authorList>
            <consortium name="Pathogen Informatics"/>
            <person name="Doyle S."/>
        </authorList>
    </citation>
    <scope>NUCLEOTIDE SEQUENCE [LARGE SCALE GENOMIC DNA]</scope>
    <source>
        <strain evidence="5 6">NCTC11126</strain>
    </source>
</reference>